<dbReference type="RefSeq" id="WP_185661034.1">
    <property type="nucleotide sequence ID" value="NZ_CAWPOO010000012.1"/>
</dbReference>
<dbReference type="Gene3D" id="1.10.287.950">
    <property type="entry name" value="Methyl-accepting chemotaxis protein"/>
    <property type="match status" value="1"/>
</dbReference>
<comment type="caution">
    <text evidence="1">The sequence shown here is derived from an EMBL/GenBank/DDBJ whole genome shotgun (WGS) entry which is preliminary data.</text>
</comment>
<evidence type="ECO:0008006" key="3">
    <source>
        <dbReference type="Google" id="ProtNLM"/>
    </source>
</evidence>
<dbReference type="AlphaFoldDB" id="A0A7X1EAW5"/>
<organism evidence="1 2">
    <name type="scientific">Pelagicoccus albus</name>
    <dbReference type="NCBI Taxonomy" id="415222"/>
    <lineage>
        <taxon>Bacteria</taxon>
        <taxon>Pseudomonadati</taxon>
        <taxon>Verrucomicrobiota</taxon>
        <taxon>Opitutia</taxon>
        <taxon>Puniceicoccales</taxon>
        <taxon>Pelagicoccaceae</taxon>
        <taxon>Pelagicoccus</taxon>
    </lineage>
</organism>
<dbReference type="SUPFAM" id="SSF58104">
    <property type="entry name" value="Methyl-accepting chemotaxis protein (MCP) signaling domain"/>
    <property type="match status" value="1"/>
</dbReference>
<reference evidence="1 2" key="1">
    <citation type="submission" date="2020-07" db="EMBL/GenBank/DDBJ databases">
        <authorList>
            <person name="Feng X."/>
        </authorList>
    </citation>
    <scope>NUCLEOTIDE SEQUENCE [LARGE SCALE GENOMIC DNA]</scope>
    <source>
        <strain evidence="1 2">JCM23202</strain>
    </source>
</reference>
<dbReference type="EMBL" id="JACHVC010000012">
    <property type="protein sequence ID" value="MBC2607177.1"/>
    <property type="molecule type" value="Genomic_DNA"/>
</dbReference>
<protein>
    <recommendedName>
        <fullName evidence="3">Methyl-accepting transducer domain-containing protein</fullName>
    </recommendedName>
</protein>
<keyword evidence="2" id="KW-1185">Reference proteome</keyword>
<sequence>MLNKLKSRIQPLADSLFKKKEDELNLDLVASSLNHTIGNIGEVFGGISDSLGELDQKTKTLRQDCMILLESAGGQNESTQLLFRVADILEGPVNYLGSCLNSQVDNYELMNSCEAIAEQLLKKQTEMVDALEPLKFMLVFFKIEASQLSEENRQTFHSVSEEIAHLHVLVDETFQKNITNLAEARSQIHRAEETAKKERSLQENVIAQRQQEINRAISDLKTQIAGNSQKSADLGQAADDFESSIGLLVMSLQYEDIIRQRCESILENLKSQPEGVSNKTWQILQAKQIETAAEEIRQSSNEIRTGLNNISQNARTLYDASTTMSQYEHITASADGMVQTLLESLETIQELLEQNTKLSSSSREAIQPVQALTKELSAIVFEVSIKIQFIALNAQVRSIQVGEGSGLEILAARTAEISTQLRDLGDETSERINELHKTVDDLVDRITSEHEEGYSHLEIILKERPTLEEALHNLRDGTFRSLELVGNLVDTVERTARSDVDKLERLNEFASELDQRAKELRKDANIEAMSRSKQDDIHAEVKALLHQENDSMHTRLHAGSANEEDGFDLEISRNAQKRSLSAQSLTCDNVELF</sequence>
<proteinExistence type="predicted"/>
<dbReference type="Proteomes" id="UP000526501">
    <property type="component" value="Unassembled WGS sequence"/>
</dbReference>
<accession>A0A7X1EAW5</accession>
<evidence type="ECO:0000313" key="1">
    <source>
        <dbReference type="EMBL" id="MBC2607177.1"/>
    </source>
</evidence>
<evidence type="ECO:0000313" key="2">
    <source>
        <dbReference type="Proteomes" id="UP000526501"/>
    </source>
</evidence>
<name>A0A7X1EAW5_9BACT</name>
<gene>
    <name evidence="1" type="ORF">H5P27_14075</name>
</gene>